<dbReference type="GeneID" id="109776642"/>
<dbReference type="KEGG" id="ats:109776642"/>
<dbReference type="GO" id="GO:0046982">
    <property type="term" value="F:protein heterodimerization activity"/>
    <property type="evidence" value="ECO:0007669"/>
    <property type="project" value="InterPro"/>
</dbReference>
<reference evidence="10" key="2">
    <citation type="journal article" date="2017" name="Nat. Plants">
        <title>The Aegilops tauschii genome reveals multiple impacts of transposons.</title>
        <authorList>
            <person name="Zhao G."/>
            <person name="Zou C."/>
            <person name="Li K."/>
            <person name="Wang K."/>
            <person name="Li T."/>
            <person name="Gao L."/>
            <person name="Zhang X."/>
            <person name="Wang H."/>
            <person name="Yang Z."/>
            <person name="Liu X."/>
            <person name="Jiang W."/>
            <person name="Mao L."/>
            <person name="Kong X."/>
            <person name="Jiao Y."/>
            <person name="Jia J."/>
        </authorList>
    </citation>
    <scope>NUCLEOTIDE SEQUENCE [LARGE SCALE GENOMIC DNA]</scope>
    <source>
        <strain evidence="10">cv. AL8/78</strain>
    </source>
</reference>
<evidence type="ECO:0000256" key="2">
    <source>
        <dbReference type="ARBA" id="ARBA00023015"/>
    </source>
</evidence>
<dbReference type="PANTHER" id="PTHR10252">
    <property type="entry name" value="HISTONE-LIKE TRANSCRIPTION FACTOR CCAAT-RELATED"/>
    <property type="match status" value="1"/>
</dbReference>
<evidence type="ECO:0000256" key="7">
    <source>
        <dbReference type="SAM" id="MobiDB-lite"/>
    </source>
</evidence>
<dbReference type="OMA" id="MRSWMVA"/>
<dbReference type="Gramene" id="AET7Gv21165800.3">
    <property type="protein sequence ID" value="AET7Gv21165800.3"/>
    <property type="gene ID" value="AET7Gv21165800"/>
</dbReference>
<proteinExistence type="inferred from homology"/>
<evidence type="ECO:0000313" key="10">
    <source>
        <dbReference type="Proteomes" id="UP000015105"/>
    </source>
</evidence>
<evidence type="ECO:0000256" key="3">
    <source>
        <dbReference type="ARBA" id="ARBA00023125"/>
    </source>
</evidence>
<dbReference type="FunFam" id="1.10.20.10:FF:000006">
    <property type="entry name" value="Nuclear transcription factor Y subunit gamma"/>
    <property type="match status" value="1"/>
</dbReference>
<dbReference type="RefSeq" id="XP_045086944.1">
    <property type="nucleotide sequence ID" value="XM_045231009.1"/>
</dbReference>
<dbReference type="GO" id="GO:0000978">
    <property type="term" value="F:RNA polymerase II cis-regulatory region sequence-specific DNA binding"/>
    <property type="evidence" value="ECO:0007669"/>
    <property type="project" value="TreeGrafter"/>
</dbReference>
<keyword evidence="3" id="KW-0238">DNA-binding</keyword>
<keyword evidence="5" id="KW-0539">Nucleus</keyword>
<evidence type="ECO:0000259" key="8">
    <source>
        <dbReference type="Pfam" id="PF00808"/>
    </source>
</evidence>
<comment type="similarity">
    <text evidence="6">Belongs to the NFYC/HAP5 subunit family.</text>
</comment>
<reference evidence="9" key="3">
    <citation type="journal article" date="2017" name="Nature">
        <title>Genome sequence of the progenitor of the wheat D genome Aegilops tauschii.</title>
        <authorList>
            <person name="Luo M.C."/>
            <person name="Gu Y.Q."/>
            <person name="Puiu D."/>
            <person name="Wang H."/>
            <person name="Twardziok S.O."/>
            <person name="Deal K.R."/>
            <person name="Huo N."/>
            <person name="Zhu T."/>
            <person name="Wang L."/>
            <person name="Wang Y."/>
            <person name="McGuire P.E."/>
            <person name="Liu S."/>
            <person name="Long H."/>
            <person name="Ramasamy R.K."/>
            <person name="Rodriguez J.C."/>
            <person name="Van S.L."/>
            <person name="Yuan L."/>
            <person name="Wang Z."/>
            <person name="Xia Z."/>
            <person name="Xiao L."/>
            <person name="Anderson O.D."/>
            <person name="Ouyang S."/>
            <person name="Liang Y."/>
            <person name="Zimin A.V."/>
            <person name="Pertea G."/>
            <person name="Qi P."/>
            <person name="Bennetzen J.L."/>
            <person name="Dai X."/>
            <person name="Dawson M.W."/>
            <person name="Muller H.G."/>
            <person name="Kugler K."/>
            <person name="Rivarola-Duarte L."/>
            <person name="Spannagl M."/>
            <person name="Mayer K.F.X."/>
            <person name="Lu F.H."/>
            <person name="Bevan M.W."/>
            <person name="Leroy P."/>
            <person name="Li P."/>
            <person name="You F.M."/>
            <person name="Sun Q."/>
            <person name="Liu Z."/>
            <person name="Lyons E."/>
            <person name="Wicker T."/>
            <person name="Salzberg S.L."/>
            <person name="Devos K.M."/>
            <person name="Dvorak J."/>
        </authorList>
    </citation>
    <scope>NUCLEOTIDE SEQUENCE [LARGE SCALE GENOMIC DNA]</scope>
    <source>
        <strain evidence="9">cv. AL8/78</strain>
    </source>
</reference>
<evidence type="ECO:0000256" key="5">
    <source>
        <dbReference type="ARBA" id="ARBA00023242"/>
    </source>
</evidence>
<reference evidence="9" key="5">
    <citation type="journal article" date="2021" name="G3 (Bethesda)">
        <title>Aegilops tauschii genome assembly Aet v5.0 features greater sequence contiguity and improved annotation.</title>
        <authorList>
            <person name="Wang L."/>
            <person name="Zhu T."/>
            <person name="Rodriguez J.C."/>
            <person name="Deal K.R."/>
            <person name="Dubcovsky J."/>
            <person name="McGuire P.E."/>
            <person name="Lux T."/>
            <person name="Spannagl M."/>
            <person name="Mayer K.F.X."/>
            <person name="Baldrich P."/>
            <person name="Meyers B.C."/>
            <person name="Huo N."/>
            <person name="Gu Y.Q."/>
            <person name="Zhou H."/>
            <person name="Devos K.M."/>
            <person name="Bennetzen J.L."/>
            <person name="Unver T."/>
            <person name="Budak H."/>
            <person name="Gulick P.J."/>
            <person name="Galiba G."/>
            <person name="Kalapos B."/>
            <person name="Nelson D.R."/>
            <person name="Li P."/>
            <person name="You F.M."/>
            <person name="Luo M.C."/>
            <person name="Dvorak J."/>
        </authorList>
    </citation>
    <scope>NUCLEOTIDE SEQUENCE [LARGE SCALE GENOMIC DNA]</scope>
    <source>
        <strain evidence="9">cv. AL8/78</strain>
    </source>
</reference>
<feature type="compositionally biased region" description="Polar residues" evidence="7">
    <location>
        <begin position="211"/>
        <end position="235"/>
    </location>
</feature>
<evidence type="ECO:0000256" key="1">
    <source>
        <dbReference type="ARBA" id="ARBA00004123"/>
    </source>
</evidence>
<dbReference type="Pfam" id="PF00808">
    <property type="entry name" value="CBFD_NFYB_HMF"/>
    <property type="match status" value="1"/>
</dbReference>
<dbReference type="GO" id="GO:0000981">
    <property type="term" value="F:DNA-binding transcription factor activity, RNA polymerase II-specific"/>
    <property type="evidence" value="ECO:0007669"/>
    <property type="project" value="TreeGrafter"/>
</dbReference>
<dbReference type="Gramene" id="AET7Gv21165800.2">
    <property type="protein sequence ID" value="AET7Gv21165800.2"/>
    <property type="gene ID" value="AET7Gv21165800"/>
</dbReference>
<reference evidence="10" key="1">
    <citation type="journal article" date="2014" name="Science">
        <title>Ancient hybridizations among the ancestral genomes of bread wheat.</title>
        <authorList>
            <consortium name="International Wheat Genome Sequencing Consortium,"/>
            <person name="Marcussen T."/>
            <person name="Sandve S.R."/>
            <person name="Heier L."/>
            <person name="Spannagl M."/>
            <person name="Pfeifer M."/>
            <person name="Jakobsen K.S."/>
            <person name="Wulff B.B."/>
            <person name="Steuernagel B."/>
            <person name="Mayer K.F."/>
            <person name="Olsen O.A."/>
        </authorList>
    </citation>
    <scope>NUCLEOTIDE SEQUENCE [LARGE SCALE GENOMIC DNA]</scope>
    <source>
        <strain evidence="10">cv. AL8/78</strain>
    </source>
</reference>
<dbReference type="Proteomes" id="UP000015105">
    <property type="component" value="Chromosome 7D"/>
</dbReference>
<sequence length="235" mass="26517">MVPTSQPQPAMGDVTPAGSQPTQPFPGNPAQLSAQEQLMYEQSQEYQLQLQQQCQRQLQQFWAEQRSEIEQATDIKNHPLPPTRIRKIMKADEDVRMISAEAPALFAKACEMFTLEMTMRSWMVAKEDKRRILQRSDIAAAVARTGIYDFLLDLFTSEETKQGFLLPRAGQGQQPMGAQAGAYPYYYAPEQQVAGASMVYGGPSTYVWQEPQVQEQGHPSSTYVWQEPPQQQEGP</sequence>
<dbReference type="InterPro" id="IPR050568">
    <property type="entry name" value="Transcr_DNA_Rep_Reg"/>
</dbReference>
<keyword evidence="10" id="KW-1185">Reference proteome</keyword>
<dbReference type="EnsemblPlants" id="AET7Gv21165800.3">
    <property type="protein sequence ID" value="AET7Gv21165800.3"/>
    <property type="gene ID" value="AET7Gv21165800"/>
</dbReference>
<name>A0A453SZG0_AEGTS</name>
<evidence type="ECO:0000313" key="9">
    <source>
        <dbReference type="EnsemblPlants" id="AET7Gv21165800.3"/>
    </source>
</evidence>
<evidence type="ECO:0000256" key="4">
    <source>
        <dbReference type="ARBA" id="ARBA00023163"/>
    </source>
</evidence>
<dbReference type="STRING" id="200361.A0A453SZG0"/>
<dbReference type="SUPFAM" id="SSF47113">
    <property type="entry name" value="Histone-fold"/>
    <property type="match status" value="1"/>
</dbReference>
<dbReference type="CDD" id="cd22908">
    <property type="entry name" value="HFD_NFYC-like"/>
    <property type="match status" value="1"/>
</dbReference>
<accession>A0A453SZG0</accession>
<protein>
    <recommendedName>
        <fullName evidence="8">Transcription factor CBF/NF-Y/archaeal histone domain-containing protein</fullName>
    </recommendedName>
</protein>
<feature type="region of interest" description="Disordered" evidence="7">
    <location>
        <begin position="210"/>
        <end position="235"/>
    </location>
</feature>
<feature type="domain" description="Transcription factor CBF/NF-Y/archaeal histone" evidence="8">
    <location>
        <begin position="80"/>
        <end position="142"/>
    </location>
</feature>
<keyword evidence="4" id="KW-0804">Transcription</keyword>
<dbReference type="EnsemblPlants" id="AET7Gv21165800.2">
    <property type="protein sequence ID" value="AET7Gv21165800.2"/>
    <property type="gene ID" value="AET7Gv21165800"/>
</dbReference>
<evidence type="ECO:0000256" key="6">
    <source>
        <dbReference type="ARBA" id="ARBA00038129"/>
    </source>
</evidence>
<keyword evidence="2" id="KW-0805">Transcription regulation</keyword>
<comment type="subcellular location">
    <subcellularLocation>
        <location evidence="1">Nucleus</location>
    </subcellularLocation>
</comment>
<reference evidence="9" key="4">
    <citation type="submission" date="2019-03" db="UniProtKB">
        <authorList>
            <consortium name="EnsemblPlants"/>
        </authorList>
    </citation>
    <scope>IDENTIFICATION</scope>
</reference>
<dbReference type="InterPro" id="IPR009072">
    <property type="entry name" value="Histone-fold"/>
</dbReference>
<feature type="region of interest" description="Disordered" evidence="7">
    <location>
        <begin position="1"/>
        <end position="32"/>
    </location>
</feature>
<dbReference type="AlphaFoldDB" id="A0A453SZG0"/>
<dbReference type="Gene3D" id="1.10.20.10">
    <property type="entry name" value="Histone, subunit A"/>
    <property type="match status" value="1"/>
</dbReference>
<dbReference type="PANTHER" id="PTHR10252:SF152">
    <property type="entry name" value="TRANSCRIPTION FACTOR CBF_NF-Y_ARCHAEAL HISTONE DOMAIN-CONTAINING PROTEIN"/>
    <property type="match status" value="1"/>
</dbReference>
<organism evidence="9 10">
    <name type="scientific">Aegilops tauschii subsp. strangulata</name>
    <name type="common">Goatgrass</name>
    <dbReference type="NCBI Taxonomy" id="200361"/>
    <lineage>
        <taxon>Eukaryota</taxon>
        <taxon>Viridiplantae</taxon>
        <taxon>Streptophyta</taxon>
        <taxon>Embryophyta</taxon>
        <taxon>Tracheophyta</taxon>
        <taxon>Spermatophyta</taxon>
        <taxon>Magnoliopsida</taxon>
        <taxon>Liliopsida</taxon>
        <taxon>Poales</taxon>
        <taxon>Poaceae</taxon>
        <taxon>BOP clade</taxon>
        <taxon>Pooideae</taxon>
        <taxon>Triticodae</taxon>
        <taxon>Triticeae</taxon>
        <taxon>Triticinae</taxon>
        <taxon>Aegilops</taxon>
    </lineage>
</organism>
<dbReference type="InterPro" id="IPR003958">
    <property type="entry name" value="CBFA_NFYB_domain"/>
</dbReference>
<dbReference type="GO" id="GO:0005634">
    <property type="term" value="C:nucleus"/>
    <property type="evidence" value="ECO:0007669"/>
    <property type="project" value="UniProtKB-SubCell"/>
</dbReference>
<dbReference type="OrthoDB" id="1272441at2759"/>